<keyword evidence="2" id="KW-1185">Reference proteome</keyword>
<accession>A0A0A8K130</accession>
<dbReference type="KEGG" id="mcg:GL4_1021"/>
<dbReference type="AlphaFoldDB" id="A0A0A8K130"/>
<dbReference type="EMBL" id="AP014648">
    <property type="protein sequence ID" value="BAQ16481.1"/>
    <property type="molecule type" value="Genomic_DNA"/>
</dbReference>
<gene>
    <name evidence="1" type="ORF">GL4_1021</name>
</gene>
<protein>
    <submittedName>
        <fullName evidence="1">Uncharacterized protein</fullName>
    </submittedName>
</protein>
<evidence type="ECO:0000313" key="1">
    <source>
        <dbReference type="EMBL" id="BAQ16481.1"/>
    </source>
</evidence>
<dbReference type="Proteomes" id="UP000031643">
    <property type="component" value="Chromosome"/>
</dbReference>
<proteinExistence type="predicted"/>
<sequence>MGDNEACVRFQTAPNFPQRPQSLAAVKKVERQEARCTVERTGRCSFDGALHEVDAIGKGYDSEPREVQHGARWVDAGKAPIRP</sequence>
<reference evidence="1 2" key="1">
    <citation type="submission" date="2014-09" db="EMBL/GenBank/DDBJ databases">
        <title>Genome sequencing of Methyloceanibacter caenitepidi Gela4.</title>
        <authorList>
            <person name="Takeuchi M."/>
            <person name="Susumu S."/>
            <person name="Kamagata Y."/>
            <person name="Oshima K."/>
            <person name="Hattori M."/>
            <person name="Iwasaki W."/>
        </authorList>
    </citation>
    <scope>NUCLEOTIDE SEQUENCE [LARGE SCALE GENOMIC DNA]</scope>
    <source>
        <strain evidence="1 2">Gela4</strain>
    </source>
</reference>
<evidence type="ECO:0000313" key="2">
    <source>
        <dbReference type="Proteomes" id="UP000031643"/>
    </source>
</evidence>
<dbReference type="HOGENOM" id="CLU_2538654_0_0_5"/>
<name>A0A0A8K130_9HYPH</name>
<organism evidence="1 2">
    <name type="scientific">Methyloceanibacter caenitepidi</name>
    <dbReference type="NCBI Taxonomy" id="1384459"/>
    <lineage>
        <taxon>Bacteria</taxon>
        <taxon>Pseudomonadati</taxon>
        <taxon>Pseudomonadota</taxon>
        <taxon>Alphaproteobacteria</taxon>
        <taxon>Hyphomicrobiales</taxon>
        <taxon>Hyphomicrobiaceae</taxon>
        <taxon>Methyloceanibacter</taxon>
    </lineage>
</organism>